<dbReference type="Proteomes" id="UP001381693">
    <property type="component" value="Unassembled WGS sequence"/>
</dbReference>
<organism evidence="9 10">
    <name type="scientific">Halocaridina rubra</name>
    <name type="common">Hawaiian red shrimp</name>
    <dbReference type="NCBI Taxonomy" id="373956"/>
    <lineage>
        <taxon>Eukaryota</taxon>
        <taxon>Metazoa</taxon>
        <taxon>Ecdysozoa</taxon>
        <taxon>Arthropoda</taxon>
        <taxon>Crustacea</taxon>
        <taxon>Multicrustacea</taxon>
        <taxon>Malacostraca</taxon>
        <taxon>Eumalacostraca</taxon>
        <taxon>Eucarida</taxon>
        <taxon>Decapoda</taxon>
        <taxon>Pleocyemata</taxon>
        <taxon>Caridea</taxon>
        <taxon>Atyoidea</taxon>
        <taxon>Atyidae</taxon>
        <taxon>Halocaridina</taxon>
    </lineage>
</organism>
<evidence type="ECO:0000256" key="4">
    <source>
        <dbReference type="ARBA" id="ARBA00022692"/>
    </source>
</evidence>
<dbReference type="AlphaFoldDB" id="A0AAN9AGZ6"/>
<comment type="caution">
    <text evidence="9">The sequence shown here is derived from an EMBL/GenBank/DDBJ whole genome shotgun (WGS) entry which is preliminary data.</text>
</comment>
<evidence type="ECO:0000313" key="9">
    <source>
        <dbReference type="EMBL" id="KAK7086745.1"/>
    </source>
</evidence>
<dbReference type="Gene3D" id="1.10.3860.10">
    <property type="entry name" value="Sodium:dicarboxylate symporter"/>
    <property type="match status" value="1"/>
</dbReference>
<dbReference type="GO" id="GO:0005313">
    <property type="term" value="F:L-glutamate transmembrane transporter activity"/>
    <property type="evidence" value="ECO:0007669"/>
    <property type="project" value="TreeGrafter"/>
</dbReference>
<evidence type="ECO:0000256" key="6">
    <source>
        <dbReference type="ARBA" id="ARBA00023136"/>
    </source>
</evidence>
<dbReference type="SUPFAM" id="SSF118215">
    <property type="entry name" value="Proton glutamate symport protein"/>
    <property type="match status" value="1"/>
</dbReference>
<dbReference type="GO" id="GO:0015175">
    <property type="term" value="F:neutral L-amino acid transmembrane transporter activity"/>
    <property type="evidence" value="ECO:0007669"/>
    <property type="project" value="TreeGrafter"/>
</dbReference>
<keyword evidence="3 7" id="KW-0813">Transport</keyword>
<reference evidence="9 10" key="1">
    <citation type="submission" date="2023-11" db="EMBL/GenBank/DDBJ databases">
        <title>Halocaridina rubra genome assembly.</title>
        <authorList>
            <person name="Smith C."/>
        </authorList>
    </citation>
    <scope>NUCLEOTIDE SEQUENCE [LARGE SCALE GENOMIC DNA]</scope>
    <source>
        <strain evidence="9">EP-1</strain>
        <tissue evidence="9">Whole</tissue>
    </source>
</reference>
<evidence type="ECO:0000256" key="5">
    <source>
        <dbReference type="ARBA" id="ARBA00022989"/>
    </source>
</evidence>
<protein>
    <recommendedName>
        <fullName evidence="7">Amino acid transporter</fullName>
    </recommendedName>
</protein>
<comment type="subcellular location">
    <subcellularLocation>
        <location evidence="1 7">Membrane</location>
        <topology evidence="1 7">Multi-pass membrane protein</topology>
    </subcellularLocation>
</comment>
<sequence length="123" mass="13187">MLLVLTALGLPTENVSLIFAVDWILDRVRTSINVLGDAFGAGIVAHLCREELERMGPAQPSIEMLDRVESGMIPTRSPIATSPQPTSPDQGSPKDLPAGIDKGNGQLPWGENPEKCPNSETQI</sequence>
<evidence type="ECO:0000256" key="3">
    <source>
        <dbReference type="ARBA" id="ARBA00022448"/>
    </source>
</evidence>
<gene>
    <name evidence="9" type="ORF">SK128_017409</name>
</gene>
<dbReference type="InterPro" id="IPR001991">
    <property type="entry name" value="Na-dicarboxylate_symporter"/>
</dbReference>
<dbReference type="PANTHER" id="PTHR11958">
    <property type="entry name" value="SODIUM/DICARBOXYLATE SYMPORTER-RELATED"/>
    <property type="match status" value="1"/>
</dbReference>
<keyword evidence="4" id="KW-0812">Transmembrane</keyword>
<dbReference type="GO" id="GO:0015501">
    <property type="term" value="F:glutamate:sodium symporter activity"/>
    <property type="evidence" value="ECO:0007669"/>
    <property type="project" value="TreeGrafter"/>
</dbReference>
<dbReference type="PANTHER" id="PTHR11958:SF99">
    <property type="entry name" value="SODIUM-DEPENDENT EXCITATORY AMINO ACID TRANSPORTER GLT-6-RELATED"/>
    <property type="match status" value="1"/>
</dbReference>
<keyword evidence="10" id="KW-1185">Reference proteome</keyword>
<keyword evidence="6" id="KW-0472">Membrane</keyword>
<dbReference type="Pfam" id="PF00375">
    <property type="entry name" value="SDF"/>
    <property type="match status" value="1"/>
</dbReference>
<keyword evidence="7" id="KW-0769">Symport</keyword>
<evidence type="ECO:0000256" key="2">
    <source>
        <dbReference type="ARBA" id="ARBA00006148"/>
    </source>
</evidence>
<accession>A0AAN9AGZ6</accession>
<dbReference type="GO" id="GO:0005886">
    <property type="term" value="C:plasma membrane"/>
    <property type="evidence" value="ECO:0007669"/>
    <property type="project" value="TreeGrafter"/>
</dbReference>
<keyword evidence="5" id="KW-1133">Transmembrane helix</keyword>
<evidence type="ECO:0000256" key="1">
    <source>
        <dbReference type="ARBA" id="ARBA00004141"/>
    </source>
</evidence>
<evidence type="ECO:0000313" key="10">
    <source>
        <dbReference type="Proteomes" id="UP001381693"/>
    </source>
</evidence>
<evidence type="ECO:0000256" key="8">
    <source>
        <dbReference type="SAM" id="MobiDB-lite"/>
    </source>
</evidence>
<dbReference type="EMBL" id="JAXCGZ010000090">
    <property type="protein sequence ID" value="KAK7086745.1"/>
    <property type="molecule type" value="Genomic_DNA"/>
</dbReference>
<dbReference type="InterPro" id="IPR036458">
    <property type="entry name" value="Na:dicarbo_symporter_sf"/>
</dbReference>
<dbReference type="GO" id="GO:0098712">
    <property type="term" value="P:L-glutamate import across plasma membrane"/>
    <property type="evidence" value="ECO:0007669"/>
    <property type="project" value="TreeGrafter"/>
</dbReference>
<feature type="compositionally biased region" description="Polar residues" evidence="8">
    <location>
        <begin position="78"/>
        <end position="90"/>
    </location>
</feature>
<dbReference type="GO" id="GO:0070778">
    <property type="term" value="P:L-aspartate transmembrane transport"/>
    <property type="evidence" value="ECO:0007669"/>
    <property type="project" value="TreeGrafter"/>
</dbReference>
<feature type="region of interest" description="Disordered" evidence="8">
    <location>
        <begin position="72"/>
        <end position="123"/>
    </location>
</feature>
<dbReference type="InterPro" id="IPR050746">
    <property type="entry name" value="DAACS"/>
</dbReference>
<evidence type="ECO:0000256" key="7">
    <source>
        <dbReference type="RuleBase" id="RU361216"/>
    </source>
</evidence>
<name>A0AAN9AGZ6_HALRR</name>
<comment type="similarity">
    <text evidence="2 7">Belongs to the dicarboxylate/amino acid:cation symporter (DAACS) (TC 2.A.23) family.</text>
</comment>
<proteinExistence type="inferred from homology"/>